<evidence type="ECO:0000256" key="1">
    <source>
        <dbReference type="SAM" id="MobiDB-lite"/>
    </source>
</evidence>
<organism evidence="2 3">
    <name type="scientific">Haemonchus contortus</name>
    <name type="common">Barber pole worm</name>
    <dbReference type="NCBI Taxonomy" id="6289"/>
    <lineage>
        <taxon>Eukaryota</taxon>
        <taxon>Metazoa</taxon>
        <taxon>Ecdysozoa</taxon>
        <taxon>Nematoda</taxon>
        <taxon>Chromadorea</taxon>
        <taxon>Rhabditida</taxon>
        <taxon>Rhabditina</taxon>
        <taxon>Rhabditomorpha</taxon>
        <taxon>Strongyloidea</taxon>
        <taxon>Trichostrongylidae</taxon>
        <taxon>Haemonchus</taxon>
    </lineage>
</organism>
<evidence type="ECO:0000313" key="3">
    <source>
        <dbReference type="WBParaSite" id="HCON_00171150-00001"/>
    </source>
</evidence>
<sequence length="329" mass="37868">MDEAAEAGKSIRKARRSSANYKTNITSIRVLTEQLLHLEGQWRRLSTTSVRISSTVYLHTHHSRQNEYIAPLLLPSEIRYAISSMKNSTEPGPDKIKQNIERVFHPLSSEICLGSSRGGTDTLCDILMTVGPGPVTDWISRDTKRTPLRPPTRWSDFFVKAPNERNVGLRVPEARTIHWTTLAHDRDEWRRCWRPLEEIDDQQLIFACSLSRCVAFWFNLKFQEDTSSHLECERRYPLKEAFPVKHKDAVYCAKKSKILWAGHVVRYSDGGRTRAAANWIPRDVERAPGRPPTRWADFLTKAPNERNAEPRVTEARASHWTSLARDRGE</sequence>
<accession>A0A7I4Z4C5</accession>
<protein>
    <submittedName>
        <fullName evidence="3">DUF3074 domain-containing protein</fullName>
    </submittedName>
</protein>
<reference evidence="3" key="1">
    <citation type="submission" date="2020-12" db="UniProtKB">
        <authorList>
            <consortium name="WormBaseParasite"/>
        </authorList>
    </citation>
    <scope>IDENTIFICATION</scope>
    <source>
        <strain evidence="3">MHco3</strain>
    </source>
</reference>
<feature type="compositionally biased region" description="Basic and acidic residues" evidence="1">
    <location>
        <begin position="303"/>
        <end position="317"/>
    </location>
</feature>
<dbReference type="Proteomes" id="UP000025227">
    <property type="component" value="Unplaced"/>
</dbReference>
<keyword evidence="2" id="KW-1185">Reference proteome</keyword>
<proteinExistence type="predicted"/>
<dbReference type="AlphaFoldDB" id="A0A7I4Z4C5"/>
<name>A0A7I4Z4C5_HAECO</name>
<feature type="region of interest" description="Disordered" evidence="1">
    <location>
        <begin position="301"/>
        <end position="329"/>
    </location>
</feature>
<dbReference type="OrthoDB" id="5857431at2759"/>
<dbReference type="WBParaSite" id="HCON_00171150-00001">
    <property type="protein sequence ID" value="HCON_00171150-00001"/>
    <property type="gene ID" value="HCON_00171150"/>
</dbReference>
<evidence type="ECO:0000313" key="2">
    <source>
        <dbReference type="Proteomes" id="UP000025227"/>
    </source>
</evidence>